<evidence type="ECO:0000256" key="14">
    <source>
        <dbReference type="ARBA" id="ARBA00023004"/>
    </source>
</evidence>
<keyword evidence="9 17" id="KW-0349">Heme</keyword>
<evidence type="ECO:0000256" key="2">
    <source>
        <dbReference type="ARBA" id="ARBA00004429"/>
    </source>
</evidence>
<dbReference type="RefSeq" id="WP_202634640.1">
    <property type="nucleotide sequence ID" value="NZ_CP010554.1"/>
</dbReference>
<evidence type="ECO:0000256" key="18">
    <source>
        <dbReference type="SAM" id="Phobius"/>
    </source>
</evidence>
<evidence type="ECO:0000313" key="19">
    <source>
        <dbReference type="EMBL" id="AJP48643.1"/>
    </source>
</evidence>
<keyword evidence="12" id="KW-0249">Electron transport</keyword>
<evidence type="ECO:0000256" key="13">
    <source>
        <dbReference type="ARBA" id="ARBA00022989"/>
    </source>
</evidence>
<name>A0A0C5JA81_9PROT</name>
<dbReference type="InterPro" id="IPR000701">
    <property type="entry name" value="SuccDH_FuR_B_TM-su"/>
</dbReference>
<evidence type="ECO:0000256" key="6">
    <source>
        <dbReference type="ARBA" id="ARBA00022475"/>
    </source>
</evidence>
<comment type="pathway">
    <text evidence="3">Carbohydrate metabolism; tricarboxylic acid cycle.</text>
</comment>
<dbReference type="HOGENOM" id="CLU_151315_2_1_4"/>
<keyword evidence="15 18" id="KW-0472">Membrane</keyword>
<evidence type="ECO:0000256" key="5">
    <source>
        <dbReference type="ARBA" id="ARBA00022448"/>
    </source>
</evidence>
<dbReference type="GO" id="GO:0009055">
    <property type="term" value="F:electron transfer activity"/>
    <property type="evidence" value="ECO:0007669"/>
    <property type="project" value="TreeGrafter"/>
</dbReference>
<dbReference type="STRING" id="1565605.PG1C_09770"/>
<dbReference type="GO" id="GO:0017004">
    <property type="term" value="P:cytochrome complex assembly"/>
    <property type="evidence" value="ECO:0007669"/>
    <property type="project" value="TreeGrafter"/>
</dbReference>
<comment type="cofactor">
    <cofactor evidence="17">
        <name>heme</name>
        <dbReference type="ChEBI" id="CHEBI:30413"/>
    </cofactor>
    <text evidence="17">The heme is bound between the two transmembrane subunits.</text>
</comment>
<dbReference type="GO" id="GO:0006099">
    <property type="term" value="P:tricarboxylic acid cycle"/>
    <property type="evidence" value="ECO:0007669"/>
    <property type="project" value="UniProtKB-UniPathway"/>
</dbReference>
<feature type="binding site" evidence="16">
    <location>
        <position position="78"/>
    </location>
    <ligand>
        <name>a ubiquinone</name>
        <dbReference type="ChEBI" id="CHEBI:16389"/>
    </ligand>
</feature>
<evidence type="ECO:0000256" key="4">
    <source>
        <dbReference type="ARBA" id="ARBA00019425"/>
    </source>
</evidence>
<evidence type="ECO:0000256" key="12">
    <source>
        <dbReference type="ARBA" id="ARBA00022982"/>
    </source>
</evidence>
<keyword evidence="20" id="KW-1185">Reference proteome</keyword>
<dbReference type="PIRSF" id="PIRSF000169">
    <property type="entry name" value="SDH_D"/>
    <property type="match status" value="1"/>
</dbReference>
<sequence length="112" mass="12933">MRRTVTGLRAWLLQRISAIYMLLFIIFFLTHFLVESPDSYQAWHGWMMSSGVSIATLIFFAALMLHVWVGVRDVLMDYIHPLALRIFALTLLGIGLVAITAWVMRILLREHS</sequence>
<dbReference type="GO" id="GO:0005886">
    <property type="term" value="C:plasma membrane"/>
    <property type="evidence" value="ECO:0007669"/>
    <property type="project" value="UniProtKB-SubCell"/>
</dbReference>
<keyword evidence="7" id="KW-0997">Cell inner membrane</keyword>
<dbReference type="InterPro" id="IPR034804">
    <property type="entry name" value="SQR/QFR_C/D"/>
</dbReference>
<keyword evidence="11 17" id="KW-0479">Metal-binding</keyword>
<feature type="transmembrane region" description="Helical" evidence="18">
    <location>
        <begin position="46"/>
        <end position="70"/>
    </location>
</feature>
<keyword evidence="10 18" id="KW-0812">Transmembrane</keyword>
<dbReference type="GO" id="GO:0020037">
    <property type="term" value="F:heme binding"/>
    <property type="evidence" value="ECO:0007669"/>
    <property type="project" value="InterPro"/>
</dbReference>
<dbReference type="Gene3D" id="1.20.1300.10">
    <property type="entry name" value="Fumarate reductase/succinate dehydrogenase, transmembrane subunit"/>
    <property type="match status" value="1"/>
</dbReference>
<evidence type="ECO:0000256" key="15">
    <source>
        <dbReference type="ARBA" id="ARBA00023136"/>
    </source>
</evidence>
<evidence type="ECO:0000256" key="9">
    <source>
        <dbReference type="ARBA" id="ARBA00022617"/>
    </source>
</evidence>
<evidence type="ECO:0000256" key="11">
    <source>
        <dbReference type="ARBA" id="ARBA00022723"/>
    </source>
</evidence>
<evidence type="ECO:0000256" key="16">
    <source>
        <dbReference type="PIRSR" id="PIRSR000169-1"/>
    </source>
</evidence>
<comment type="subcellular location">
    <subcellularLocation>
        <location evidence="2">Cell inner membrane</location>
        <topology evidence="2">Multi-pass membrane protein</topology>
    </subcellularLocation>
</comment>
<evidence type="ECO:0000256" key="10">
    <source>
        <dbReference type="ARBA" id="ARBA00022692"/>
    </source>
</evidence>
<keyword evidence="13 18" id="KW-1133">Transmembrane helix</keyword>
<feature type="transmembrane region" description="Helical" evidence="18">
    <location>
        <begin position="82"/>
        <end position="104"/>
    </location>
</feature>
<dbReference type="SUPFAM" id="SSF81343">
    <property type="entry name" value="Fumarate reductase respiratory complex transmembrane subunits"/>
    <property type="match status" value="1"/>
</dbReference>
<reference evidence="19 20" key="1">
    <citation type="journal article" date="2015" name="Genome Announc.">
        <title>Complete Genome Sequence of a Novel Bacterium within the Family Rhodocyclaceae That Degrades Polycyclic Aromatic Hydrocarbons.</title>
        <authorList>
            <person name="Singleton D.R."/>
            <person name="Dickey A.N."/>
            <person name="Scholl E.H."/>
            <person name="Wright F.A."/>
            <person name="Aitken M.D."/>
        </authorList>
    </citation>
    <scope>NUCLEOTIDE SEQUENCE [LARGE SCALE GENOMIC DNA]</scope>
    <source>
        <strain evidence="20">PG1-Ca6</strain>
    </source>
</reference>
<dbReference type="Pfam" id="PF01127">
    <property type="entry name" value="Sdh_cyt"/>
    <property type="match status" value="1"/>
</dbReference>
<dbReference type="KEGG" id="rbu:PG1C_09770"/>
<feature type="binding site" description="axial binding residue" evidence="17">
    <location>
        <position position="66"/>
    </location>
    <ligand>
        <name>heme</name>
        <dbReference type="ChEBI" id="CHEBI:30413"/>
        <note>ligand shared with second transmembrane subunit</note>
    </ligand>
    <ligandPart>
        <name>Fe</name>
        <dbReference type="ChEBI" id="CHEBI:18248"/>
    </ligandPart>
</feature>
<proteinExistence type="predicted"/>
<dbReference type="InterPro" id="IPR014312">
    <property type="entry name" value="Succ_DH_anchor"/>
</dbReference>
<comment type="function">
    <text evidence="1">Membrane-anchoring subunit of succinate dehydrogenase (SDH).</text>
</comment>
<evidence type="ECO:0000256" key="7">
    <source>
        <dbReference type="ARBA" id="ARBA00022519"/>
    </source>
</evidence>
<gene>
    <name evidence="19" type="ORF">PG1C_09770</name>
</gene>
<dbReference type="AlphaFoldDB" id="A0A0C5JA81"/>
<dbReference type="PANTHER" id="PTHR38689:SF1">
    <property type="entry name" value="SUCCINATE DEHYDROGENASE HYDROPHOBIC MEMBRANE ANCHOR SUBUNIT"/>
    <property type="match status" value="1"/>
</dbReference>
<keyword evidence="14 17" id="KW-0408">Iron</keyword>
<dbReference type="PANTHER" id="PTHR38689">
    <property type="entry name" value="SUCCINATE DEHYDROGENASE HYDROPHOBIC MEMBRANE ANCHOR SUBUNIT"/>
    <property type="match status" value="1"/>
</dbReference>
<dbReference type="GO" id="GO:0046872">
    <property type="term" value="F:metal ion binding"/>
    <property type="evidence" value="ECO:0007669"/>
    <property type="project" value="UniProtKB-KW"/>
</dbReference>
<dbReference type="EMBL" id="CP010554">
    <property type="protein sequence ID" value="AJP48643.1"/>
    <property type="molecule type" value="Genomic_DNA"/>
</dbReference>
<keyword evidence="8" id="KW-0816">Tricarboxylic acid cycle</keyword>
<evidence type="ECO:0000256" key="3">
    <source>
        <dbReference type="ARBA" id="ARBA00005163"/>
    </source>
</evidence>
<dbReference type="NCBIfam" id="TIGR02968">
    <property type="entry name" value="succ_dehyd_anc"/>
    <property type="match status" value="1"/>
</dbReference>
<accession>A0A0C5JA81</accession>
<feature type="transmembrane region" description="Helical" evidence="18">
    <location>
        <begin position="12"/>
        <end position="34"/>
    </location>
</feature>
<protein>
    <recommendedName>
        <fullName evidence="4">Succinate dehydrogenase hydrophobic membrane anchor subunit</fullName>
    </recommendedName>
</protein>
<keyword evidence="5" id="KW-0813">Transport</keyword>
<evidence type="ECO:0000256" key="1">
    <source>
        <dbReference type="ARBA" id="ARBA00004050"/>
    </source>
</evidence>
<organism evidence="19 20">
    <name type="scientific">Rugosibacter aromaticivorans</name>
    <dbReference type="NCBI Taxonomy" id="1565605"/>
    <lineage>
        <taxon>Bacteria</taxon>
        <taxon>Pseudomonadati</taxon>
        <taxon>Pseudomonadota</taxon>
        <taxon>Betaproteobacteria</taxon>
        <taxon>Nitrosomonadales</taxon>
        <taxon>Sterolibacteriaceae</taxon>
        <taxon>Rugosibacter</taxon>
    </lineage>
</organism>
<evidence type="ECO:0000313" key="20">
    <source>
        <dbReference type="Proteomes" id="UP000061603"/>
    </source>
</evidence>
<dbReference type="UniPathway" id="UPA00223"/>
<dbReference type="CDD" id="cd03494">
    <property type="entry name" value="SQR_TypeC_SdhD"/>
    <property type="match status" value="1"/>
</dbReference>
<dbReference type="Proteomes" id="UP000061603">
    <property type="component" value="Chromosome"/>
</dbReference>
<evidence type="ECO:0000256" key="17">
    <source>
        <dbReference type="PIRSR" id="PIRSR000169-2"/>
    </source>
</evidence>
<evidence type="ECO:0000256" key="8">
    <source>
        <dbReference type="ARBA" id="ARBA00022532"/>
    </source>
</evidence>
<keyword evidence="6" id="KW-1003">Cell membrane</keyword>